<keyword evidence="2" id="KW-1185">Reference proteome</keyword>
<dbReference type="Proteomes" id="UP000663193">
    <property type="component" value="Chromosome 9"/>
</dbReference>
<dbReference type="EMBL" id="CP069031">
    <property type="protein sequence ID" value="QRC99232.1"/>
    <property type="molecule type" value="Genomic_DNA"/>
</dbReference>
<evidence type="ECO:0000313" key="1">
    <source>
        <dbReference type="EMBL" id="QRC99232.1"/>
    </source>
</evidence>
<protein>
    <submittedName>
        <fullName evidence="1">Uncharacterized protein</fullName>
    </submittedName>
</protein>
<evidence type="ECO:0000313" key="2">
    <source>
        <dbReference type="Proteomes" id="UP000663193"/>
    </source>
</evidence>
<organism evidence="1 2">
    <name type="scientific">Phaeosphaeria nodorum (strain SN15 / ATCC MYA-4574 / FGSC 10173)</name>
    <name type="common">Glume blotch fungus</name>
    <name type="synonym">Parastagonospora nodorum</name>
    <dbReference type="NCBI Taxonomy" id="321614"/>
    <lineage>
        <taxon>Eukaryota</taxon>
        <taxon>Fungi</taxon>
        <taxon>Dikarya</taxon>
        <taxon>Ascomycota</taxon>
        <taxon>Pezizomycotina</taxon>
        <taxon>Dothideomycetes</taxon>
        <taxon>Pleosporomycetidae</taxon>
        <taxon>Pleosporales</taxon>
        <taxon>Pleosporineae</taxon>
        <taxon>Phaeosphaeriaceae</taxon>
        <taxon>Parastagonospora</taxon>
    </lineage>
</organism>
<accession>A0A7U2F6F5</accession>
<reference evidence="2" key="1">
    <citation type="journal article" date="2021" name="BMC Genomics">
        <title>Chromosome-level genome assembly and manually-curated proteome of model necrotroph Parastagonospora nodorum Sn15 reveals a genome-wide trove of candidate effector homologs, and redundancy of virulence-related functions within an accessory chromosome.</title>
        <authorList>
            <person name="Bertazzoni S."/>
            <person name="Jones D.A.B."/>
            <person name="Phan H.T."/>
            <person name="Tan K.-C."/>
            <person name="Hane J.K."/>
        </authorList>
    </citation>
    <scope>NUCLEOTIDE SEQUENCE [LARGE SCALE GENOMIC DNA]</scope>
    <source>
        <strain evidence="2">SN15 / ATCC MYA-4574 / FGSC 10173)</strain>
    </source>
</reference>
<gene>
    <name evidence="1" type="ORF">JI435_413150</name>
</gene>
<name>A0A7U2F6F5_PHANO</name>
<sequence>MLAKATHEMKHTLFRNHGVQGSWHEARQKFWKIKSKYGCNGPSISSQRQPSFCSGVASYDADYSCRKRKIALEGVSELPEVGRLSGLWPNLKHALQENNPC</sequence>
<dbReference type="VEuPathDB" id="FungiDB:JI435_413150"/>
<dbReference type="AlphaFoldDB" id="A0A7U2F6F5"/>
<proteinExistence type="predicted"/>